<dbReference type="PANTHER" id="PTHR21248:SF22">
    <property type="entry name" value="PHOSPHOLIPASE D"/>
    <property type="match status" value="1"/>
</dbReference>
<keyword evidence="3" id="KW-1185">Reference proteome</keyword>
<evidence type="ECO:0000313" key="3">
    <source>
        <dbReference type="Proteomes" id="UP001500459"/>
    </source>
</evidence>
<dbReference type="SUPFAM" id="SSF56024">
    <property type="entry name" value="Phospholipase D/nuclease"/>
    <property type="match status" value="1"/>
</dbReference>
<feature type="domain" description="PLD phosphodiesterase" evidence="1">
    <location>
        <begin position="94"/>
        <end position="121"/>
    </location>
</feature>
<evidence type="ECO:0000313" key="2">
    <source>
        <dbReference type="EMBL" id="GAA4112381.1"/>
    </source>
</evidence>
<dbReference type="Proteomes" id="UP001500459">
    <property type="component" value="Unassembled WGS sequence"/>
</dbReference>
<dbReference type="EMBL" id="BAABCW010000003">
    <property type="protein sequence ID" value="GAA4112381.1"/>
    <property type="molecule type" value="Genomic_DNA"/>
</dbReference>
<protein>
    <recommendedName>
        <fullName evidence="1">PLD phosphodiesterase domain-containing protein</fullName>
    </recommendedName>
</protein>
<dbReference type="PANTHER" id="PTHR21248">
    <property type="entry name" value="CARDIOLIPIN SYNTHASE"/>
    <property type="match status" value="1"/>
</dbReference>
<dbReference type="InterPro" id="IPR001736">
    <property type="entry name" value="PLipase_D/transphosphatidylase"/>
</dbReference>
<evidence type="ECO:0000259" key="1">
    <source>
        <dbReference type="PROSITE" id="PS50035"/>
    </source>
</evidence>
<dbReference type="Gene3D" id="3.30.870.10">
    <property type="entry name" value="Endonuclease Chain A"/>
    <property type="match status" value="1"/>
</dbReference>
<gene>
    <name evidence="2" type="ORF">GCM10022393_10800</name>
</gene>
<sequence length="181" mass="20577">MTVQTVHSGPDEDFSATKQLYFSLINEAQEYVYIANPYIIPGESIIEALQVSALSGVDVRLLLSDQSDNNIVTWCVRSYFETLLQAGVKIYLISDGFLHSKIIVADDTVSTVGTTNLDIRSFEQNYEVNMVIYDDAFAIALKNNLLHDFNRGNLLDYHTFINRPWWHKIKEGLAKIWSPVL</sequence>
<dbReference type="RefSeq" id="WP_344925419.1">
    <property type="nucleotide sequence ID" value="NZ_BAABCW010000003.1"/>
</dbReference>
<dbReference type="Pfam" id="PF13091">
    <property type="entry name" value="PLDc_2"/>
    <property type="match status" value="1"/>
</dbReference>
<comment type="caution">
    <text evidence="2">The sequence shown here is derived from an EMBL/GenBank/DDBJ whole genome shotgun (WGS) entry which is preliminary data.</text>
</comment>
<name>A0ABP7XD90_9FLAO</name>
<organism evidence="2 3">
    <name type="scientific">Aquimarina addita</name>
    <dbReference type="NCBI Taxonomy" id="870485"/>
    <lineage>
        <taxon>Bacteria</taxon>
        <taxon>Pseudomonadati</taxon>
        <taxon>Bacteroidota</taxon>
        <taxon>Flavobacteriia</taxon>
        <taxon>Flavobacteriales</taxon>
        <taxon>Flavobacteriaceae</taxon>
        <taxon>Aquimarina</taxon>
    </lineage>
</organism>
<dbReference type="InterPro" id="IPR025202">
    <property type="entry name" value="PLD-like_dom"/>
</dbReference>
<reference evidence="3" key="1">
    <citation type="journal article" date="2019" name="Int. J. Syst. Evol. Microbiol.">
        <title>The Global Catalogue of Microorganisms (GCM) 10K type strain sequencing project: providing services to taxonomists for standard genome sequencing and annotation.</title>
        <authorList>
            <consortium name="The Broad Institute Genomics Platform"/>
            <consortium name="The Broad Institute Genome Sequencing Center for Infectious Disease"/>
            <person name="Wu L."/>
            <person name="Ma J."/>
        </authorList>
    </citation>
    <scope>NUCLEOTIDE SEQUENCE [LARGE SCALE GENOMIC DNA]</scope>
    <source>
        <strain evidence="3">JCM 17106</strain>
    </source>
</reference>
<dbReference type="CDD" id="cd09112">
    <property type="entry name" value="PLDc_CLS_2"/>
    <property type="match status" value="1"/>
</dbReference>
<accession>A0ABP7XD90</accession>
<proteinExistence type="predicted"/>
<dbReference type="SMART" id="SM00155">
    <property type="entry name" value="PLDc"/>
    <property type="match status" value="1"/>
</dbReference>
<dbReference type="PROSITE" id="PS50035">
    <property type="entry name" value="PLD"/>
    <property type="match status" value="1"/>
</dbReference>